<dbReference type="EMBL" id="MVBO01000225">
    <property type="protein sequence ID" value="OZJ01863.1"/>
    <property type="molecule type" value="Genomic_DNA"/>
</dbReference>
<keyword evidence="2" id="KW-0813">Transport</keyword>
<feature type="transmembrane region" description="Helical" evidence="7">
    <location>
        <begin position="232"/>
        <end position="254"/>
    </location>
</feature>
<feature type="transmembrane region" description="Helical" evidence="7">
    <location>
        <begin position="423"/>
        <end position="446"/>
    </location>
</feature>
<dbReference type="Proteomes" id="UP000242875">
    <property type="component" value="Unassembled WGS sequence"/>
</dbReference>
<sequence>MDSPPLQQRMSESDPLLSRSYPPRRPKRLLRRHTSGFESNLYAGSQFFEPRKKDGTGDEVDERSKELSGNRMFLLTLCMIGVQFTWTVELSYGTPYLLSLDLSKELTALVWLAGPLSGLIVQPLVGALSDKSTLRLGRRRPFIIAGGVLVCVSMLGVAYAKELASKIVDLGGVKDPIDRHDAYRQWAIIIAVTSFYFLDFCLNAVQASCRALILDVPPLYQQETANAWAARLANSAMVVGYFTGFVDLVAFLPWLGDSQIKVFCVVAMIVFVITLTVTCISTSEERVEPMEDDKPWYSAFPYIWRAFRFLPKPVQKLCNVQFFAWMGWFPFLFYSTTWVSDIYFRSHPFDNPDSWAQGTRAGSFALLCYAIVSVAAGIVLPMLTPRSSTTDSIFTLKNIYTGSHILFALAMASTFWVHTVEQATLVLAVVGIPWAVVVWIPFALVGEFVSTEDERKQELSAESQLQNIYLRDAYVQTEESSSALPYNDDNAESQKEKEEEFEAGMILGVHNMYIVFPQFAVAIISAILFAVIDHVDQGKHSPTDRESDTGVAWVLRFGGIMA</sequence>
<feature type="compositionally biased region" description="Polar residues" evidence="6">
    <location>
        <begin position="1"/>
        <end position="10"/>
    </location>
</feature>
<evidence type="ECO:0000256" key="1">
    <source>
        <dbReference type="ARBA" id="ARBA00004141"/>
    </source>
</evidence>
<keyword evidence="9" id="KW-1185">Reference proteome</keyword>
<feature type="transmembrane region" description="Helical" evidence="7">
    <location>
        <begin position="141"/>
        <end position="160"/>
    </location>
</feature>
<dbReference type="GO" id="GO:0005886">
    <property type="term" value="C:plasma membrane"/>
    <property type="evidence" value="ECO:0007669"/>
    <property type="project" value="TreeGrafter"/>
</dbReference>
<accession>A0A261XU63</accession>
<feature type="non-terminal residue" evidence="8">
    <location>
        <position position="562"/>
    </location>
</feature>
<feature type="region of interest" description="Disordered" evidence="6">
    <location>
        <begin position="1"/>
        <end position="25"/>
    </location>
</feature>
<comment type="subcellular location">
    <subcellularLocation>
        <location evidence="1">Membrane</location>
        <topology evidence="1">Multi-pass membrane protein</topology>
    </subcellularLocation>
</comment>
<evidence type="ECO:0000313" key="8">
    <source>
        <dbReference type="EMBL" id="OZJ01863.1"/>
    </source>
</evidence>
<keyword evidence="5 7" id="KW-0472">Membrane</keyword>
<feature type="transmembrane region" description="Helical" evidence="7">
    <location>
        <begin position="260"/>
        <end position="280"/>
    </location>
</feature>
<dbReference type="GO" id="GO:0008506">
    <property type="term" value="F:sucrose:proton symporter activity"/>
    <property type="evidence" value="ECO:0007669"/>
    <property type="project" value="TreeGrafter"/>
</dbReference>
<dbReference type="Gene3D" id="1.20.1250.20">
    <property type="entry name" value="MFS general substrate transporter like domains"/>
    <property type="match status" value="1"/>
</dbReference>
<organism evidence="8 9">
    <name type="scientific">Bifiguratus adelaidae</name>
    <dbReference type="NCBI Taxonomy" id="1938954"/>
    <lineage>
        <taxon>Eukaryota</taxon>
        <taxon>Fungi</taxon>
        <taxon>Fungi incertae sedis</taxon>
        <taxon>Mucoromycota</taxon>
        <taxon>Mucoromycotina</taxon>
        <taxon>Endogonomycetes</taxon>
        <taxon>Endogonales</taxon>
        <taxon>Endogonales incertae sedis</taxon>
        <taxon>Bifiguratus</taxon>
    </lineage>
</organism>
<feature type="transmembrane region" description="Helical" evidence="7">
    <location>
        <begin position="186"/>
        <end position="205"/>
    </location>
</feature>
<feature type="transmembrane region" description="Helical" evidence="7">
    <location>
        <begin position="322"/>
        <end position="344"/>
    </location>
</feature>
<evidence type="ECO:0000256" key="5">
    <source>
        <dbReference type="ARBA" id="ARBA00023136"/>
    </source>
</evidence>
<protein>
    <recommendedName>
        <fullName evidence="10">Major facilitator superfamily (MFS) profile domain-containing protein</fullName>
    </recommendedName>
</protein>
<keyword evidence="3 7" id="KW-0812">Transmembrane</keyword>
<dbReference type="InterPro" id="IPR036259">
    <property type="entry name" value="MFS_trans_sf"/>
</dbReference>
<feature type="transmembrane region" description="Helical" evidence="7">
    <location>
        <begin position="364"/>
        <end position="383"/>
    </location>
</feature>
<dbReference type="SUPFAM" id="SSF103473">
    <property type="entry name" value="MFS general substrate transporter"/>
    <property type="match status" value="1"/>
</dbReference>
<evidence type="ECO:0000313" key="9">
    <source>
        <dbReference type="Proteomes" id="UP000242875"/>
    </source>
</evidence>
<reference evidence="8 9" key="1">
    <citation type="journal article" date="2017" name="Mycologia">
        <title>Bifiguratus adelaidae, gen. et sp. nov., a new member of Mucoromycotina in endophytic and soil-dwelling habitats.</title>
        <authorList>
            <person name="Torres-Cruz T.J."/>
            <person name="Billingsley Tobias T.L."/>
            <person name="Almatruk M."/>
            <person name="Hesse C."/>
            <person name="Kuske C.R."/>
            <person name="Desiro A."/>
            <person name="Benucci G.M."/>
            <person name="Bonito G."/>
            <person name="Stajich J.E."/>
            <person name="Dunlap C."/>
            <person name="Arnold A.E."/>
            <person name="Porras-Alfaro A."/>
        </authorList>
    </citation>
    <scope>NUCLEOTIDE SEQUENCE [LARGE SCALE GENOMIC DNA]</scope>
    <source>
        <strain evidence="8 9">AZ0501</strain>
    </source>
</reference>
<evidence type="ECO:0000256" key="6">
    <source>
        <dbReference type="SAM" id="MobiDB-lite"/>
    </source>
</evidence>
<dbReference type="PANTHER" id="PTHR19432">
    <property type="entry name" value="SUGAR TRANSPORTER"/>
    <property type="match status" value="1"/>
</dbReference>
<name>A0A261XU63_9FUNG</name>
<feature type="transmembrane region" description="Helical" evidence="7">
    <location>
        <begin position="72"/>
        <end position="88"/>
    </location>
</feature>
<dbReference type="Pfam" id="PF13347">
    <property type="entry name" value="MFS_2"/>
    <property type="match status" value="1"/>
</dbReference>
<proteinExistence type="predicted"/>
<feature type="transmembrane region" description="Helical" evidence="7">
    <location>
        <begin position="108"/>
        <end position="129"/>
    </location>
</feature>
<evidence type="ECO:0008006" key="10">
    <source>
        <dbReference type="Google" id="ProtNLM"/>
    </source>
</evidence>
<comment type="caution">
    <text evidence="8">The sequence shown here is derived from an EMBL/GenBank/DDBJ whole genome shotgun (WGS) entry which is preliminary data.</text>
</comment>
<dbReference type="AlphaFoldDB" id="A0A261XU63"/>
<feature type="transmembrane region" description="Helical" evidence="7">
    <location>
        <begin position="513"/>
        <end position="532"/>
    </location>
</feature>
<keyword evidence="4 7" id="KW-1133">Transmembrane helix</keyword>
<dbReference type="PANTHER" id="PTHR19432:SF35">
    <property type="entry name" value="SOLUTE CARRIER FAMILY 45 MEMBER 3 ISOFORM X1"/>
    <property type="match status" value="1"/>
</dbReference>
<feature type="transmembrane region" description="Helical" evidence="7">
    <location>
        <begin position="395"/>
        <end position="417"/>
    </location>
</feature>
<evidence type="ECO:0000256" key="2">
    <source>
        <dbReference type="ARBA" id="ARBA00022448"/>
    </source>
</evidence>
<evidence type="ECO:0000256" key="4">
    <source>
        <dbReference type="ARBA" id="ARBA00022989"/>
    </source>
</evidence>
<evidence type="ECO:0000256" key="7">
    <source>
        <dbReference type="SAM" id="Phobius"/>
    </source>
</evidence>
<dbReference type="OrthoDB" id="28755at2759"/>
<evidence type="ECO:0000256" key="3">
    <source>
        <dbReference type="ARBA" id="ARBA00022692"/>
    </source>
</evidence>
<gene>
    <name evidence="8" type="ORF">BZG36_05147</name>
</gene>